<dbReference type="AlphaFoldDB" id="A0A3Q3SFU1"/>
<feature type="transmembrane region" description="Helical" evidence="2">
    <location>
        <begin position="119"/>
        <end position="146"/>
    </location>
</feature>
<proteinExistence type="predicted"/>
<dbReference type="GO" id="GO:0005886">
    <property type="term" value="C:plasma membrane"/>
    <property type="evidence" value="ECO:0007669"/>
    <property type="project" value="TreeGrafter"/>
</dbReference>
<evidence type="ECO:0000313" key="5">
    <source>
        <dbReference type="Proteomes" id="UP000261640"/>
    </source>
</evidence>
<dbReference type="Proteomes" id="UP000261640">
    <property type="component" value="Unplaced"/>
</dbReference>
<dbReference type="InParanoid" id="A0A3Q3SFU1"/>
<evidence type="ECO:0000256" key="1">
    <source>
        <dbReference type="PROSITE-ProRule" id="PRU00206"/>
    </source>
</evidence>
<dbReference type="Gene3D" id="1.10.533.10">
    <property type="entry name" value="Death Domain, Fas"/>
    <property type="match status" value="1"/>
</dbReference>
<dbReference type="PANTHER" id="PTHR14657:SF2">
    <property type="entry name" value="IGF-LIKE FAMILY RECEPTOR 1"/>
    <property type="match status" value="1"/>
</dbReference>
<keyword evidence="2" id="KW-1133">Transmembrane helix</keyword>
<feature type="disulfide bond" evidence="1">
    <location>
        <begin position="70"/>
        <end position="83"/>
    </location>
</feature>
<sequence length="296" mass="32618">VMGHSERCKDLTTYWDNIAGTCAFCPKPSVGFEINPNCGYDDDGGFHEPNHRRCKNGTFNDGTRTHCRACTICQPGHEVVHPCSTTSDTKCKETRVVSLSSQESTTSPRVSASPSITSSVIHIIIIIIIMMMMMMMMMMIIIIIHITVSQSVSPQSVLSGDPQRKSIKCKLLNVTGALDQQCDLSPYIKAAPLQTVLDNIDVLEELVMLLDPECHGAKNTKHLASYCSFSSTWITYTYSLKDSKSPLKAVLEGVTAKNPDWTVGHLAELLRMMERNDALAVLAKLRLNTLSLPSLP</sequence>
<dbReference type="SMART" id="SM00208">
    <property type="entry name" value="TNFR"/>
    <property type="match status" value="1"/>
</dbReference>
<dbReference type="PANTHER" id="PTHR14657">
    <property type="entry name" value="IGF-LIKE FAMILY RECEPTOR 1"/>
    <property type="match status" value="1"/>
</dbReference>
<dbReference type="Pfam" id="PF00020">
    <property type="entry name" value="TNFR_c6"/>
    <property type="match status" value="1"/>
</dbReference>
<dbReference type="STRING" id="205130.ENSMAMP00000023650"/>
<dbReference type="InterPro" id="IPR001368">
    <property type="entry name" value="TNFR/NGFR_Cys_rich_reg"/>
</dbReference>
<reference evidence="4" key="2">
    <citation type="submission" date="2025-09" db="UniProtKB">
        <authorList>
            <consortium name="Ensembl"/>
        </authorList>
    </citation>
    <scope>IDENTIFICATION</scope>
</reference>
<dbReference type="InterPro" id="IPR042355">
    <property type="entry name" value="IGFLR1"/>
</dbReference>
<name>A0A3Q3SFU1_9TELE</name>
<dbReference type="GeneTree" id="ENSGT00390000005702"/>
<keyword evidence="5" id="KW-1185">Reference proteome</keyword>
<dbReference type="PROSITE" id="PS00652">
    <property type="entry name" value="TNFR_NGFR_1"/>
    <property type="match status" value="1"/>
</dbReference>
<dbReference type="InterPro" id="IPR011029">
    <property type="entry name" value="DEATH-like_dom_sf"/>
</dbReference>
<comment type="caution">
    <text evidence="1">Lacks conserved residue(s) required for the propagation of feature annotation.</text>
</comment>
<dbReference type="PROSITE" id="PS50050">
    <property type="entry name" value="TNFR_NGFR_2"/>
    <property type="match status" value="1"/>
</dbReference>
<dbReference type="FunCoup" id="A0A3Q3SFU1">
    <property type="interactions" value="388"/>
</dbReference>
<feature type="disulfide bond" evidence="1">
    <location>
        <begin position="73"/>
        <end position="91"/>
    </location>
</feature>
<dbReference type="Ensembl" id="ENSMAMT00000024258.2">
    <property type="protein sequence ID" value="ENSMAMP00000023650.1"/>
    <property type="gene ID" value="ENSMAMG00000015906.2"/>
</dbReference>
<evidence type="ECO:0000259" key="3">
    <source>
        <dbReference type="PROSITE" id="PS50050"/>
    </source>
</evidence>
<keyword evidence="2" id="KW-0812">Transmembrane</keyword>
<dbReference type="SUPFAM" id="SSF47986">
    <property type="entry name" value="DEATH domain"/>
    <property type="match status" value="1"/>
</dbReference>
<accession>A0A3Q3SFU1</accession>
<organism evidence="4 5">
    <name type="scientific">Mastacembelus armatus</name>
    <name type="common">zig-zag eel</name>
    <dbReference type="NCBI Taxonomy" id="205130"/>
    <lineage>
        <taxon>Eukaryota</taxon>
        <taxon>Metazoa</taxon>
        <taxon>Chordata</taxon>
        <taxon>Craniata</taxon>
        <taxon>Vertebrata</taxon>
        <taxon>Euteleostomi</taxon>
        <taxon>Actinopterygii</taxon>
        <taxon>Neopterygii</taxon>
        <taxon>Teleostei</taxon>
        <taxon>Neoteleostei</taxon>
        <taxon>Acanthomorphata</taxon>
        <taxon>Anabantaria</taxon>
        <taxon>Synbranchiformes</taxon>
        <taxon>Mastacembelidae</taxon>
        <taxon>Mastacembelus</taxon>
    </lineage>
</organism>
<protein>
    <submittedName>
        <fullName evidence="4">IGF-like family receptor 1</fullName>
    </submittedName>
</protein>
<keyword evidence="2" id="KW-0472">Membrane</keyword>
<feature type="repeat" description="TNFR-Cys" evidence="1">
    <location>
        <begin position="53"/>
        <end position="91"/>
    </location>
</feature>
<reference evidence="4" key="1">
    <citation type="submission" date="2025-08" db="UniProtKB">
        <authorList>
            <consortium name="Ensembl"/>
        </authorList>
    </citation>
    <scope>IDENTIFICATION</scope>
</reference>
<evidence type="ECO:0000256" key="2">
    <source>
        <dbReference type="SAM" id="Phobius"/>
    </source>
</evidence>
<feature type="domain" description="TNFR-Cys" evidence="3">
    <location>
        <begin position="53"/>
        <end position="91"/>
    </location>
</feature>
<dbReference type="Gene3D" id="2.10.50.10">
    <property type="entry name" value="Tumor Necrosis Factor Receptor, subunit A, domain 2"/>
    <property type="match status" value="1"/>
</dbReference>
<evidence type="ECO:0000313" key="4">
    <source>
        <dbReference type="Ensembl" id="ENSMAMP00000023650.1"/>
    </source>
</evidence>
<keyword evidence="1" id="KW-1015">Disulfide bond</keyword>